<accession>W4PWM9</accession>
<sequence length="152" mass="16921">MGNQVEHVLTNDILPLLQKECYVTLATVDHEKNVPNVNAISWVFATDSKTVRFAIDNRSRIVKNIQATEGVVLTLIGNGSTYSISGSAKVITEKMEEVPLKLALIEMNIEEVRDVMFYGARMTKVPSYEKTYDAEAAAKLDRQVMAALKKKS</sequence>
<evidence type="ECO:0000313" key="3">
    <source>
        <dbReference type="Proteomes" id="UP000018890"/>
    </source>
</evidence>
<dbReference type="AlphaFoldDB" id="W4PWM9"/>
<dbReference type="Pfam" id="PF01243">
    <property type="entry name" value="PNPOx_N"/>
    <property type="match status" value="1"/>
</dbReference>
<dbReference type="InterPro" id="IPR011576">
    <property type="entry name" value="Pyridox_Oxase_N"/>
</dbReference>
<evidence type="ECO:0000259" key="1">
    <source>
        <dbReference type="Pfam" id="PF01243"/>
    </source>
</evidence>
<comment type="caution">
    <text evidence="2">The sequence shown here is derived from an EMBL/GenBank/DDBJ whole genome shotgun (WGS) entry which is preliminary data.</text>
</comment>
<dbReference type="SUPFAM" id="SSF50475">
    <property type="entry name" value="FMN-binding split barrel"/>
    <property type="match status" value="1"/>
</dbReference>
<keyword evidence="3" id="KW-1185">Reference proteome</keyword>
<organism evidence="2 3">
    <name type="scientific">Halalkalibacter wakoensis JCM 9140</name>
    <dbReference type="NCBI Taxonomy" id="1236970"/>
    <lineage>
        <taxon>Bacteria</taxon>
        <taxon>Bacillati</taxon>
        <taxon>Bacillota</taxon>
        <taxon>Bacilli</taxon>
        <taxon>Bacillales</taxon>
        <taxon>Bacillaceae</taxon>
        <taxon>Halalkalibacter</taxon>
    </lineage>
</organism>
<feature type="domain" description="Pyridoxamine 5'-phosphate oxidase N-terminal" evidence="1">
    <location>
        <begin position="12"/>
        <end position="112"/>
    </location>
</feature>
<name>W4PWM9_9BACI</name>
<dbReference type="OrthoDB" id="2381603at2"/>
<dbReference type="InterPro" id="IPR012349">
    <property type="entry name" value="Split_barrel_FMN-bd"/>
</dbReference>
<dbReference type="RefSeq" id="WP_034740640.1">
    <property type="nucleotide sequence ID" value="NZ_BAUT01000001.1"/>
</dbReference>
<dbReference type="Gene3D" id="2.30.110.10">
    <property type="entry name" value="Electron Transport, Fmn-binding Protein, Chain A"/>
    <property type="match status" value="1"/>
</dbReference>
<protein>
    <submittedName>
        <fullName evidence="2">GTPase</fullName>
    </submittedName>
</protein>
<proteinExistence type="predicted"/>
<reference evidence="2" key="1">
    <citation type="journal article" date="2014" name="Genome Announc.">
        <title>Draft Genome Sequences of Three Alkaliphilic Bacillus Strains, Bacillus wakoensis JCM 9140T, Bacillus akibai JCM 9157T, and Bacillus hemicellulosilyticus JCM 9152T.</title>
        <authorList>
            <person name="Yuki M."/>
            <person name="Oshima K."/>
            <person name="Suda W."/>
            <person name="Oshida Y."/>
            <person name="Kitamura K."/>
            <person name="Iida T."/>
            <person name="Hattori M."/>
            <person name="Ohkuma M."/>
        </authorList>
    </citation>
    <scope>NUCLEOTIDE SEQUENCE [LARGE SCALE GENOMIC DNA]</scope>
    <source>
        <strain evidence="2">JCM 9140</strain>
    </source>
</reference>
<dbReference type="NCBIfam" id="NF005232">
    <property type="entry name" value="PRK06733.1"/>
    <property type="match status" value="1"/>
</dbReference>
<dbReference type="EMBL" id="BAUT01000001">
    <property type="protein sequence ID" value="GAE24100.1"/>
    <property type="molecule type" value="Genomic_DNA"/>
</dbReference>
<dbReference type="STRING" id="1236970.JCM9140_4"/>
<dbReference type="Proteomes" id="UP000018890">
    <property type="component" value="Unassembled WGS sequence"/>
</dbReference>
<evidence type="ECO:0000313" key="2">
    <source>
        <dbReference type="EMBL" id="GAE24100.1"/>
    </source>
</evidence>
<gene>
    <name evidence="2" type="ORF">JCM9140_4</name>
</gene>